<dbReference type="GO" id="GO:0005737">
    <property type="term" value="C:cytoplasm"/>
    <property type="evidence" value="ECO:0007669"/>
    <property type="project" value="UniProtKB-SubCell"/>
</dbReference>
<evidence type="ECO:0000313" key="16">
    <source>
        <dbReference type="Proteomes" id="UP000482634"/>
    </source>
</evidence>
<comment type="subcellular location">
    <subcellularLocation>
        <location evidence="1">Cytoplasm</location>
    </subcellularLocation>
</comment>
<dbReference type="GO" id="GO:0006417">
    <property type="term" value="P:regulation of translation"/>
    <property type="evidence" value="ECO:0007669"/>
    <property type="project" value="UniProtKB-KW"/>
</dbReference>
<dbReference type="InterPro" id="IPR045853">
    <property type="entry name" value="Pep_chain_release_fac_I_sf"/>
</dbReference>
<evidence type="ECO:0000256" key="5">
    <source>
        <dbReference type="ARBA" id="ARBA00022801"/>
    </source>
</evidence>
<comment type="subunit">
    <text evidence="8">Associated with 70S ribosomes and polysomes.</text>
</comment>
<gene>
    <name evidence="14" type="primary">arfB</name>
    <name evidence="13" type="ORF">G3435_07770</name>
    <name evidence="14" type="ORF">G3436_16955</name>
</gene>
<comment type="similarity">
    <text evidence="2">Belongs to the prokaryotic/mitochondrial release factor family.</text>
</comment>
<dbReference type="RefSeq" id="WP_163947183.1">
    <property type="nucleotide sequence ID" value="NZ_JAAHBU010000247.1"/>
</dbReference>
<keyword evidence="6" id="KW-0810">Translation regulation</keyword>
<feature type="region of interest" description="Disordered" evidence="11">
    <location>
        <begin position="106"/>
        <end position="137"/>
    </location>
</feature>
<dbReference type="InterPro" id="IPR000352">
    <property type="entry name" value="Pep_chain_release_fac_I"/>
</dbReference>
<dbReference type="EC" id="3.1.1.29" evidence="3"/>
<evidence type="ECO:0000313" key="13">
    <source>
        <dbReference type="EMBL" id="NER59899.1"/>
    </source>
</evidence>
<evidence type="ECO:0000256" key="4">
    <source>
        <dbReference type="ARBA" id="ARBA00022490"/>
    </source>
</evidence>
<evidence type="ECO:0000256" key="7">
    <source>
        <dbReference type="ARBA" id="ARBA00048707"/>
    </source>
</evidence>
<dbReference type="NCBIfam" id="NF006718">
    <property type="entry name" value="PRK09256.1"/>
    <property type="match status" value="1"/>
</dbReference>
<evidence type="ECO:0000313" key="15">
    <source>
        <dbReference type="Proteomes" id="UP000480410"/>
    </source>
</evidence>
<comment type="catalytic activity">
    <reaction evidence="7">
        <text>an N-acyl-L-alpha-aminoacyl-tRNA + H2O = an N-acyl-L-amino acid + a tRNA + H(+)</text>
        <dbReference type="Rhea" id="RHEA:54448"/>
        <dbReference type="Rhea" id="RHEA-COMP:10123"/>
        <dbReference type="Rhea" id="RHEA-COMP:13883"/>
        <dbReference type="ChEBI" id="CHEBI:15377"/>
        <dbReference type="ChEBI" id="CHEBI:15378"/>
        <dbReference type="ChEBI" id="CHEBI:59874"/>
        <dbReference type="ChEBI" id="CHEBI:78442"/>
        <dbReference type="ChEBI" id="CHEBI:138191"/>
        <dbReference type="EC" id="3.1.1.29"/>
    </reaction>
</comment>
<dbReference type="GO" id="GO:0072344">
    <property type="term" value="P:rescue of stalled ribosome"/>
    <property type="evidence" value="ECO:0007669"/>
    <property type="project" value="TreeGrafter"/>
</dbReference>
<evidence type="ECO:0000256" key="6">
    <source>
        <dbReference type="ARBA" id="ARBA00022845"/>
    </source>
</evidence>
<evidence type="ECO:0000256" key="11">
    <source>
        <dbReference type="SAM" id="MobiDB-lite"/>
    </source>
</evidence>
<dbReference type="PROSITE" id="PS00745">
    <property type="entry name" value="RF_PROK_I"/>
    <property type="match status" value="1"/>
</dbReference>
<dbReference type="GO" id="GO:0003747">
    <property type="term" value="F:translation release factor activity"/>
    <property type="evidence" value="ECO:0007669"/>
    <property type="project" value="InterPro"/>
</dbReference>
<dbReference type="Pfam" id="PF00472">
    <property type="entry name" value="RF-1"/>
    <property type="match status" value="1"/>
</dbReference>
<evidence type="ECO:0000259" key="12">
    <source>
        <dbReference type="PROSITE" id="PS00745"/>
    </source>
</evidence>
<dbReference type="FunFam" id="3.30.160.20:FF:000029">
    <property type="entry name" value="Peptidyl-tRNA hydrolase YaeJ"/>
    <property type="match status" value="1"/>
</dbReference>
<dbReference type="GO" id="GO:0043022">
    <property type="term" value="F:ribosome binding"/>
    <property type="evidence" value="ECO:0007669"/>
    <property type="project" value="TreeGrafter"/>
</dbReference>
<dbReference type="PANTHER" id="PTHR47814:SF1">
    <property type="entry name" value="PEPTIDYL-TRNA HYDROLASE ARFB"/>
    <property type="match status" value="1"/>
</dbReference>
<accession>A0A6B3NY92</accession>
<dbReference type="PANTHER" id="PTHR47814">
    <property type="entry name" value="PEPTIDYL-TRNA HYDROLASE ARFB"/>
    <property type="match status" value="1"/>
</dbReference>
<accession>A0A6M0CWN5</accession>
<dbReference type="Proteomes" id="UP000482634">
    <property type="component" value="Unassembled WGS sequence"/>
</dbReference>
<keyword evidence="16" id="KW-1185">Reference proteome</keyword>
<evidence type="ECO:0000256" key="1">
    <source>
        <dbReference type="ARBA" id="ARBA00004496"/>
    </source>
</evidence>
<dbReference type="Proteomes" id="UP000480410">
    <property type="component" value="Unassembled WGS sequence"/>
</dbReference>
<proteinExistence type="inferred from homology"/>
<evidence type="ECO:0000256" key="3">
    <source>
        <dbReference type="ARBA" id="ARBA00013260"/>
    </source>
</evidence>
<dbReference type="Gene3D" id="3.30.160.20">
    <property type="match status" value="1"/>
</dbReference>
<keyword evidence="5 14" id="KW-0378">Hydrolase</keyword>
<dbReference type="EMBL" id="JAAHBV010000143">
    <property type="protein sequence ID" value="NER59899.1"/>
    <property type="molecule type" value="Genomic_DNA"/>
</dbReference>
<evidence type="ECO:0000256" key="10">
    <source>
        <dbReference type="ARBA" id="ARBA00077576"/>
    </source>
</evidence>
<keyword evidence="4" id="KW-0963">Cytoplasm</keyword>
<organism evidence="14 16">
    <name type="scientific">Pseudomonas brassicae</name>
    <dbReference type="NCBI Taxonomy" id="2708063"/>
    <lineage>
        <taxon>Bacteria</taxon>
        <taxon>Pseudomonadati</taxon>
        <taxon>Pseudomonadota</taxon>
        <taxon>Gammaproteobacteria</taxon>
        <taxon>Pseudomonadales</taxon>
        <taxon>Pseudomonadaceae</taxon>
        <taxon>Pseudomonas</taxon>
    </lineage>
</organism>
<evidence type="ECO:0000313" key="14">
    <source>
        <dbReference type="EMBL" id="NER65248.1"/>
    </source>
</evidence>
<evidence type="ECO:0000256" key="8">
    <source>
        <dbReference type="ARBA" id="ARBA00063421"/>
    </source>
</evidence>
<evidence type="ECO:0000256" key="2">
    <source>
        <dbReference type="ARBA" id="ARBA00010835"/>
    </source>
</evidence>
<sequence>MLIISNAVHIPDAEIELNAIRAQGAGGQNVNKVSSAVHLRFDIHASSLPPFHKERLLALRDSRITSDGVIVLKAQQYRTQEQNRADALERLRELILAAVKIDKARRPTRPTLGSKTRRLESKSKRGSIKAGRGKVDY</sequence>
<dbReference type="GO" id="GO:0004045">
    <property type="term" value="F:peptidyl-tRNA hydrolase activity"/>
    <property type="evidence" value="ECO:0007669"/>
    <property type="project" value="UniProtKB-EC"/>
</dbReference>
<evidence type="ECO:0000256" key="9">
    <source>
        <dbReference type="ARBA" id="ARBA00070375"/>
    </source>
</evidence>
<reference evidence="15 16" key="1">
    <citation type="submission" date="2020-02" db="EMBL/GenBank/DDBJ databases">
        <title>Broccoli isolated Pseudomonas sp.</title>
        <authorList>
            <person name="Fujikawa T."/>
            <person name="Sawada H."/>
        </authorList>
    </citation>
    <scope>NUCLEOTIDE SEQUENCE [LARGE SCALE GENOMIC DNA]</scope>
    <source>
        <strain evidence="14 16">MAFF212427</strain>
        <strain evidence="13 15">MAFF212428</strain>
    </source>
</reference>
<dbReference type="SUPFAM" id="SSF75620">
    <property type="entry name" value="Release factor"/>
    <property type="match status" value="1"/>
</dbReference>
<comment type="caution">
    <text evidence="14">The sequence shown here is derived from an EMBL/GenBank/DDBJ whole genome shotgun (WGS) entry which is preliminary data.</text>
</comment>
<feature type="domain" description="Prokaryotic-type class I peptide chain release factors" evidence="12">
    <location>
        <begin position="21"/>
        <end position="37"/>
    </location>
</feature>
<name>A0A6B3NY92_9PSED</name>
<protein>
    <recommendedName>
        <fullName evidence="9">Peptidyl-tRNA hydrolase ArfB</fullName>
        <ecNumber evidence="3">3.1.1.29</ecNumber>
    </recommendedName>
    <alternativeName>
        <fullName evidence="10">Alternative ribosome-rescue factor B</fullName>
    </alternativeName>
</protein>
<dbReference type="EMBL" id="JAAHBU010000247">
    <property type="protein sequence ID" value="NER65248.1"/>
    <property type="molecule type" value="Genomic_DNA"/>
</dbReference>
<dbReference type="AlphaFoldDB" id="A0A6B3NY92"/>